<organism evidence="3 4">
    <name type="scientific">Staphylococcus lutrae</name>
    <dbReference type="NCBI Taxonomy" id="155085"/>
    <lineage>
        <taxon>Bacteria</taxon>
        <taxon>Bacillati</taxon>
        <taxon>Bacillota</taxon>
        <taxon>Bacilli</taxon>
        <taxon>Bacillales</taxon>
        <taxon>Staphylococcaceae</taxon>
        <taxon>Staphylococcus</taxon>
    </lineage>
</organism>
<gene>
    <name evidence="3" type="ORF">B5P37_09585</name>
</gene>
<proteinExistence type="predicted"/>
<dbReference type="KEGG" id="slz:B5P37_09585"/>
<sequence length="167" mass="18498">MVDEQTLNAQGNAAPLKRTVEKVLTWVGVGLHIVWVIVLVYILSLVKSPEFQNELQLTTQDVENYQIASVLIIALGLVPLIFSVVAAFIFKKQILAGILLIIGALTGLFLTGSLIAALLWLVASIMLFVRKPKNPSNGVYQTDHPYRYDTYDETDTGVNLNDEKKDL</sequence>
<dbReference type="RefSeq" id="WP_085238005.1">
    <property type="nucleotide sequence ID" value="NZ_CP020773.1"/>
</dbReference>
<keyword evidence="1" id="KW-0472">Membrane</keyword>
<protein>
    <recommendedName>
        <fullName evidence="2">DUF4064 domain-containing protein</fullName>
    </recommendedName>
</protein>
<dbReference type="Pfam" id="PF13273">
    <property type="entry name" value="DUF4064"/>
    <property type="match status" value="1"/>
</dbReference>
<keyword evidence="4" id="KW-1185">Reference proteome</keyword>
<dbReference type="EMBL" id="CP020773">
    <property type="protein sequence ID" value="ARJ51543.1"/>
    <property type="molecule type" value="Genomic_DNA"/>
</dbReference>
<dbReference type="Proteomes" id="UP000242864">
    <property type="component" value="Chromosome"/>
</dbReference>
<feature type="transmembrane region" description="Helical" evidence="1">
    <location>
        <begin position="96"/>
        <end position="129"/>
    </location>
</feature>
<evidence type="ECO:0000313" key="4">
    <source>
        <dbReference type="Proteomes" id="UP000242864"/>
    </source>
</evidence>
<evidence type="ECO:0000259" key="2">
    <source>
        <dbReference type="Pfam" id="PF13273"/>
    </source>
</evidence>
<accession>A0AAC9WJU8</accession>
<evidence type="ECO:0000313" key="3">
    <source>
        <dbReference type="EMBL" id="ARJ51543.1"/>
    </source>
</evidence>
<feature type="domain" description="DUF4064" evidence="2">
    <location>
        <begin position="17"/>
        <end position="110"/>
    </location>
</feature>
<reference evidence="3 4" key="1">
    <citation type="submission" date="2017-04" db="EMBL/GenBank/DDBJ databases">
        <authorList>
            <person name="Veseli I.A."/>
            <person name="Tang C."/>
            <person name="Pombert J.-F."/>
        </authorList>
    </citation>
    <scope>NUCLEOTIDE SEQUENCE [LARGE SCALE GENOMIC DNA]</scope>
    <source>
        <strain evidence="3 4">ATCC 700373</strain>
    </source>
</reference>
<keyword evidence="1" id="KW-1133">Transmembrane helix</keyword>
<name>A0AAC9WJU8_9STAP</name>
<dbReference type="InterPro" id="IPR025273">
    <property type="entry name" value="DUF4064"/>
</dbReference>
<feature type="transmembrane region" description="Helical" evidence="1">
    <location>
        <begin position="67"/>
        <end position="90"/>
    </location>
</feature>
<feature type="transmembrane region" description="Helical" evidence="1">
    <location>
        <begin position="23"/>
        <end position="46"/>
    </location>
</feature>
<dbReference type="AlphaFoldDB" id="A0AAC9WJU8"/>
<keyword evidence="1" id="KW-0812">Transmembrane</keyword>
<evidence type="ECO:0000256" key="1">
    <source>
        <dbReference type="SAM" id="Phobius"/>
    </source>
</evidence>